<evidence type="ECO:0000256" key="3">
    <source>
        <dbReference type="ARBA" id="ARBA00023004"/>
    </source>
</evidence>
<protein>
    <recommendedName>
        <fullName evidence="5">Cytochrome c domain-containing protein</fullName>
    </recommendedName>
</protein>
<sequence>MRTVLKWAGIVVGALVLVVVVGGFVASRVGAANIARVHEVPVTSLTIPTDSAALARGAHLAGIYGCQDCHGADLSGQVMAEEGPARIVASNLTPAGIGGEYEPEDWDRAIRHGVGVDGTALFVMPSGAYHNISDAEAVDLIAYLETLPPVEKDLPPMEYTLLGKLLAAGPLDLSKGVYVDPTPTSSPAPGATVEYGAYVAEGLCAYCHGEGLVGKEADQPGAPFAPNLAASGQWPPEQFHQTMTTGVRPDGREMDPEFMPWTMTAKMTHDEREGVRLYLATLAE</sequence>
<dbReference type="PANTHER" id="PTHR35008:SF4">
    <property type="entry name" value="BLL4482 PROTEIN"/>
    <property type="match status" value="1"/>
</dbReference>
<name>A0A271J4S5_9BACT</name>
<reference evidence="6 7" key="1">
    <citation type="submission" date="2016-11" db="EMBL/GenBank/DDBJ databases">
        <title>Study of marine rhodopsin-containing bacteria.</title>
        <authorList>
            <person name="Yoshizawa S."/>
            <person name="Kumagai Y."/>
            <person name="Kogure K."/>
        </authorList>
    </citation>
    <scope>NUCLEOTIDE SEQUENCE [LARGE SCALE GENOMIC DNA]</scope>
    <source>
        <strain evidence="6 7">SAORIC-28</strain>
    </source>
</reference>
<dbReference type="GO" id="GO:0046872">
    <property type="term" value="F:metal ion binding"/>
    <property type="evidence" value="ECO:0007669"/>
    <property type="project" value="UniProtKB-KW"/>
</dbReference>
<evidence type="ECO:0000313" key="7">
    <source>
        <dbReference type="Proteomes" id="UP000216339"/>
    </source>
</evidence>
<feature type="domain" description="Cytochrome c" evidence="5">
    <location>
        <begin position="52"/>
        <end position="148"/>
    </location>
</feature>
<dbReference type="OrthoDB" id="9809720at2"/>
<accession>A0A271J4S5</accession>
<evidence type="ECO:0000256" key="2">
    <source>
        <dbReference type="ARBA" id="ARBA00022723"/>
    </source>
</evidence>
<dbReference type="SUPFAM" id="SSF46626">
    <property type="entry name" value="Cytochrome c"/>
    <property type="match status" value="2"/>
</dbReference>
<dbReference type="InterPro" id="IPR009056">
    <property type="entry name" value="Cyt_c-like_dom"/>
</dbReference>
<dbReference type="EMBL" id="MQWD01000001">
    <property type="protein sequence ID" value="PAP78531.1"/>
    <property type="molecule type" value="Genomic_DNA"/>
</dbReference>
<evidence type="ECO:0000259" key="5">
    <source>
        <dbReference type="PROSITE" id="PS51007"/>
    </source>
</evidence>
<dbReference type="GO" id="GO:0020037">
    <property type="term" value="F:heme binding"/>
    <property type="evidence" value="ECO:0007669"/>
    <property type="project" value="InterPro"/>
</dbReference>
<evidence type="ECO:0000313" key="6">
    <source>
        <dbReference type="EMBL" id="PAP78531.1"/>
    </source>
</evidence>
<comment type="caution">
    <text evidence="6">The sequence shown here is derived from an EMBL/GenBank/DDBJ whole genome shotgun (WGS) entry which is preliminary data.</text>
</comment>
<dbReference type="Gene3D" id="1.10.760.10">
    <property type="entry name" value="Cytochrome c-like domain"/>
    <property type="match status" value="2"/>
</dbReference>
<dbReference type="PROSITE" id="PS51007">
    <property type="entry name" value="CYTC"/>
    <property type="match status" value="1"/>
</dbReference>
<dbReference type="Pfam" id="PF13442">
    <property type="entry name" value="Cytochrome_CBB3"/>
    <property type="match status" value="2"/>
</dbReference>
<keyword evidence="7" id="KW-1185">Reference proteome</keyword>
<dbReference type="InterPro" id="IPR036909">
    <property type="entry name" value="Cyt_c-like_dom_sf"/>
</dbReference>
<gene>
    <name evidence="6" type="ORF">BSZ37_19930</name>
</gene>
<dbReference type="PANTHER" id="PTHR35008">
    <property type="entry name" value="BLL4482 PROTEIN-RELATED"/>
    <property type="match status" value="1"/>
</dbReference>
<dbReference type="RefSeq" id="WP_143537757.1">
    <property type="nucleotide sequence ID" value="NZ_MQWD01000001.1"/>
</dbReference>
<keyword evidence="3 4" id="KW-0408">Iron</keyword>
<dbReference type="InterPro" id="IPR051459">
    <property type="entry name" value="Cytochrome_c-type_DH"/>
</dbReference>
<evidence type="ECO:0000256" key="4">
    <source>
        <dbReference type="PROSITE-ProRule" id="PRU00433"/>
    </source>
</evidence>
<dbReference type="AlphaFoldDB" id="A0A271J4S5"/>
<keyword evidence="2 4" id="KW-0479">Metal-binding</keyword>
<dbReference type="Proteomes" id="UP000216339">
    <property type="component" value="Unassembled WGS sequence"/>
</dbReference>
<organism evidence="6 7">
    <name type="scientific">Rubrivirga marina</name>
    <dbReference type="NCBI Taxonomy" id="1196024"/>
    <lineage>
        <taxon>Bacteria</taxon>
        <taxon>Pseudomonadati</taxon>
        <taxon>Rhodothermota</taxon>
        <taxon>Rhodothermia</taxon>
        <taxon>Rhodothermales</taxon>
        <taxon>Rubricoccaceae</taxon>
        <taxon>Rubrivirga</taxon>
    </lineage>
</organism>
<proteinExistence type="predicted"/>
<keyword evidence="1 4" id="KW-0349">Heme</keyword>
<evidence type="ECO:0000256" key="1">
    <source>
        <dbReference type="ARBA" id="ARBA00022617"/>
    </source>
</evidence>
<dbReference type="GO" id="GO:0009055">
    <property type="term" value="F:electron transfer activity"/>
    <property type="evidence" value="ECO:0007669"/>
    <property type="project" value="InterPro"/>
</dbReference>